<dbReference type="AlphaFoldDB" id="Q0HYD5"/>
<evidence type="ECO:0000313" key="3">
    <source>
        <dbReference type="EMBL" id="ABI41870.1"/>
    </source>
</evidence>
<name>Q0HYD5_SHESR</name>
<feature type="region of interest" description="Disordered" evidence="2">
    <location>
        <begin position="200"/>
        <end position="262"/>
    </location>
</feature>
<dbReference type="HOGENOM" id="CLU_1061279_0_0_6"/>
<feature type="compositionally biased region" description="Polar residues" evidence="2">
    <location>
        <begin position="200"/>
        <end position="215"/>
    </location>
</feature>
<evidence type="ECO:0000256" key="1">
    <source>
        <dbReference type="ARBA" id="ARBA00044755"/>
    </source>
</evidence>
<gene>
    <name evidence="3" type="ordered locus">Shewmr7_0871</name>
</gene>
<comment type="similarity">
    <text evidence="1">Belongs to the bactofilin family.</text>
</comment>
<sequence length="262" mass="27476">MASKGNSVTFISASTSIEGEIQLAGTALVAGKLQGKIGSAGQIKIELGGEISGEINCDELRVCGLFSGRACCNKLIITNSGVVEGEVASHQMEIYEGGQFIGQRIKGPELDTLPDILQALAPAEHRSDTQLYASESGSLRGDNRAIRPWLYVAAATVVIALGFSFGPEQLREWLPNVSDNPLSAEVSPVAQEQDVPLLTQQTTAPDTANADNSAAISEESEPPALSQDPAMEDLQQMEQAHAQMAQGESGAAPTSENAGNKL</sequence>
<dbReference type="EMBL" id="CP000444">
    <property type="protein sequence ID" value="ABI41870.1"/>
    <property type="molecule type" value="Genomic_DNA"/>
</dbReference>
<protein>
    <recommendedName>
        <fullName evidence="4">Polymer-forming cytoskeletal protein</fullName>
    </recommendedName>
</protein>
<evidence type="ECO:0008006" key="4">
    <source>
        <dbReference type="Google" id="ProtNLM"/>
    </source>
</evidence>
<accession>Q0HYD5</accession>
<reference evidence="3" key="1">
    <citation type="submission" date="2006-08" db="EMBL/GenBank/DDBJ databases">
        <title>Complete sequence of Chromosome1 of Shewanella sp. MR-7.</title>
        <authorList>
            <consortium name="US DOE Joint Genome Institute"/>
            <person name="Copeland A."/>
            <person name="Lucas S."/>
            <person name="Lapidus A."/>
            <person name="Barry K."/>
            <person name="Detter J.C."/>
            <person name="Glavina del Rio T."/>
            <person name="Hammon N."/>
            <person name="Israni S."/>
            <person name="Dalin E."/>
            <person name="Tice H."/>
            <person name="Pitluck S."/>
            <person name="Kiss H."/>
            <person name="Brettin T."/>
            <person name="Bruce D."/>
            <person name="Han C."/>
            <person name="Tapia R."/>
            <person name="Gilna P."/>
            <person name="Schmutz J."/>
            <person name="Larimer F."/>
            <person name="Land M."/>
            <person name="Hauser L."/>
            <person name="Kyrpides N."/>
            <person name="Mikhailova N."/>
            <person name="Nealson K."/>
            <person name="Konstantinidis K."/>
            <person name="Klappenbach J."/>
            <person name="Tiedje J."/>
            <person name="Richardson P."/>
        </authorList>
    </citation>
    <scope>NUCLEOTIDE SEQUENCE</scope>
    <source>
        <strain evidence="3">MR-7</strain>
    </source>
</reference>
<feature type="compositionally biased region" description="Low complexity" evidence="2">
    <location>
        <begin position="236"/>
        <end position="246"/>
    </location>
</feature>
<dbReference type="PANTHER" id="PTHR35024">
    <property type="entry name" value="HYPOTHETICAL CYTOSOLIC PROTEIN"/>
    <property type="match status" value="1"/>
</dbReference>
<proteinExistence type="inferred from homology"/>
<dbReference type="Pfam" id="PF04519">
    <property type="entry name" value="Bactofilin"/>
    <property type="match status" value="1"/>
</dbReference>
<dbReference type="KEGG" id="shm:Shewmr7_0871"/>
<dbReference type="InterPro" id="IPR007607">
    <property type="entry name" value="BacA/B"/>
</dbReference>
<feature type="compositionally biased region" description="Polar residues" evidence="2">
    <location>
        <begin position="252"/>
        <end position="262"/>
    </location>
</feature>
<organism evidence="3">
    <name type="scientific">Shewanella sp. (strain MR-7)</name>
    <dbReference type="NCBI Taxonomy" id="60481"/>
    <lineage>
        <taxon>Bacteria</taxon>
        <taxon>Pseudomonadati</taxon>
        <taxon>Pseudomonadota</taxon>
        <taxon>Gammaproteobacteria</taxon>
        <taxon>Alteromonadales</taxon>
        <taxon>Shewanellaceae</taxon>
        <taxon>Shewanella</taxon>
    </lineage>
</organism>
<evidence type="ECO:0000256" key="2">
    <source>
        <dbReference type="SAM" id="MobiDB-lite"/>
    </source>
</evidence>
<dbReference type="PANTHER" id="PTHR35024:SF4">
    <property type="entry name" value="POLYMER-FORMING CYTOSKELETAL PROTEIN"/>
    <property type="match status" value="1"/>
</dbReference>